<dbReference type="RefSeq" id="WP_309796946.1">
    <property type="nucleotide sequence ID" value="NZ_JAVDPW010000007.1"/>
</dbReference>
<reference evidence="8 9" key="1">
    <citation type="submission" date="2023-07" db="EMBL/GenBank/DDBJ databases">
        <title>Sorghum-associated microbial communities from plants grown in Nebraska, USA.</title>
        <authorList>
            <person name="Schachtman D."/>
        </authorList>
    </citation>
    <scope>NUCLEOTIDE SEQUENCE [LARGE SCALE GENOMIC DNA]</scope>
    <source>
        <strain evidence="8 9">584</strain>
    </source>
</reference>
<comment type="subcellular location">
    <subcellularLocation>
        <location evidence="1">Cell membrane</location>
        <topology evidence="1">Multi-pass membrane protein</topology>
    </subcellularLocation>
</comment>
<feature type="transmembrane region" description="Helical" evidence="7">
    <location>
        <begin position="45"/>
        <end position="65"/>
    </location>
</feature>
<dbReference type="EMBL" id="JAVDPW010000007">
    <property type="protein sequence ID" value="MDR6291594.1"/>
    <property type="molecule type" value="Genomic_DNA"/>
</dbReference>
<keyword evidence="3" id="KW-1003">Cell membrane</keyword>
<evidence type="ECO:0000256" key="7">
    <source>
        <dbReference type="SAM" id="Phobius"/>
    </source>
</evidence>
<evidence type="ECO:0000256" key="6">
    <source>
        <dbReference type="ARBA" id="ARBA00023136"/>
    </source>
</evidence>
<gene>
    <name evidence="8" type="ORF">E9232_004128</name>
</gene>
<accession>A0ABU1JSJ7</accession>
<evidence type="ECO:0000256" key="2">
    <source>
        <dbReference type="ARBA" id="ARBA00006679"/>
    </source>
</evidence>
<dbReference type="PANTHER" id="PTHR33452:SF1">
    <property type="entry name" value="INNER MEMBRANE PROTEIN YPHA-RELATED"/>
    <property type="match status" value="1"/>
</dbReference>
<keyword evidence="4 7" id="KW-0812">Transmembrane</keyword>
<evidence type="ECO:0000256" key="4">
    <source>
        <dbReference type="ARBA" id="ARBA00022692"/>
    </source>
</evidence>
<evidence type="ECO:0000313" key="9">
    <source>
        <dbReference type="Proteomes" id="UP001262410"/>
    </source>
</evidence>
<dbReference type="Pfam" id="PF07681">
    <property type="entry name" value="DoxX"/>
    <property type="match status" value="1"/>
</dbReference>
<dbReference type="Proteomes" id="UP001262410">
    <property type="component" value="Unassembled WGS sequence"/>
</dbReference>
<feature type="transmembrane region" description="Helical" evidence="7">
    <location>
        <begin position="72"/>
        <end position="90"/>
    </location>
</feature>
<organism evidence="8 9">
    <name type="scientific">Inquilinus ginsengisoli</name>
    <dbReference type="NCBI Taxonomy" id="363840"/>
    <lineage>
        <taxon>Bacteria</taxon>
        <taxon>Pseudomonadati</taxon>
        <taxon>Pseudomonadota</taxon>
        <taxon>Alphaproteobacteria</taxon>
        <taxon>Rhodospirillales</taxon>
        <taxon>Rhodospirillaceae</taxon>
        <taxon>Inquilinus</taxon>
    </lineage>
</organism>
<keyword evidence="6 7" id="KW-0472">Membrane</keyword>
<feature type="transmembrane region" description="Helical" evidence="7">
    <location>
        <begin position="105"/>
        <end position="124"/>
    </location>
</feature>
<dbReference type="InterPro" id="IPR032808">
    <property type="entry name" value="DoxX"/>
</dbReference>
<evidence type="ECO:0000313" key="8">
    <source>
        <dbReference type="EMBL" id="MDR6291594.1"/>
    </source>
</evidence>
<comment type="caution">
    <text evidence="8">The sequence shown here is derived from an EMBL/GenBank/DDBJ whole genome shotgun (WGS) entry which is preliminary data.</text>
</comment>
<comment type="similarity">
    <text evidence="2">Belongs to the DoxX family.</text>
</comment>
<keyword evidence="5 7" id="KW-1133">Transmembrane helix</keyword>
<evidence type="ECO:0000256" key="3">
    <source>
        <dbReference type="ARBA" id="ARBA00022475"/>
    </source>
</evidence>
<dbReference type="PANTHER" id="PTHR33452">
    <property type="entry name" value="OXIDOREDUCTASE CATD-RELATED"/>
    <property type="match status" value="1"/>
</dbReference>
<name>A0ABU1JSJ7_9PROT</name>
<protein>
    <submittedName>
        <fullName evidence="8">Oxidoreductase</fullName>
    </submittedName>
</protein>
<evidence type="ECO:0000256" key="1">
    <source>
        <dbReference type="ARBA" id="ARBA00004651"/>
    </source>
</evidence>
<keyword evidence="9" id="KW-1185">Reference proteome</keyword>
<sequence length="139" mass="14363">MNPSTSLVPAVGRLLLALLFLLSGFGKLAAPEATMGYISMVGLPLPQIAYAVALLIELGGGILLLVGFQTRAVALVLAVFSVVTALSFHFDFGDQNQMIHFLKNIAIAGGFLQVVAFGAGSFSLDARLAADKTAAAARA</sequence>
<dbReference type="InterPro" id="IPR051907">
    <property type="entry name" value="DoxX-like_oxidoreductase"/>
</dbReference>
<evidence type="ECO:0000256" key="5">
    <source>
        <dbReference type="ARBA" id="ARBA00022989"/>
    </source>
</evidence>
<proteinExistence type="inferred from homology"/>